<sequence>MNEESSVRSMEGIYCSDKSLGLDEKRMNLLDPVASSADNNEKSSNSNACETPSKIRSAESRCSFGKVDDLEDRHVNSLEHIPFSTLGNEKSSNSVALDTPEIRSAASRCSTGKEEDLENTGENSSNPIANSTVGSRNPSNPVTLETLNALTSAERRCPTEKDDDMEESGENSSNLVTSATVVEVRCTETDKMKLNAHDSVSIDIDEDEGAFHNASLNGEEICRICHLSSDHQQDVTDFIKLGCSCKGELGTAHRHCAETWFRRKGNRQCEICGQCAKNITERDDRFVGWWWIDRGTMEADRRTIETDRRTMETDASLSSERPGCWRLQPVCNFLLVCLLVAFVLPWLYRVKII</sequence>
<reference evidence="7 8" key="1">
    <citation type="journal article" date="2019" name="Nat. Plants">
        <title>Stout camphor tree genome fills gaps in understanding of flowering plant genome evolution.</title>
        <authorList>
            <person name="Chaw S.M."/>
            <person name="Liu Y.C."/>
            <person name="Wu Y.W."/>
            <person name="Wang H.Y."/>
            <person name="Lin C.I."/>
            <person name="Wu C.S."/>
            <person name="Ke H.M."/>
            <person name="Chang L.Y."/>
            <person name="Hsu C.Y."/>
            <person name="Yang H.T."/>
            <person name="Sudianto E."/>
            <person name="Hsu M.H."/>
            <person name="Wu K.P."/>
            <person name="Wang L.N."/>
            <person name="Leebens-Mack J.H."/>
            <person name="Tsai I.J."/>
        </authorList>
    </citation>
    <scope>NUCLEOTIDE SEQUENCE [LARGE SCALE GENOMIC DNA]</scope>
    <source>
        <strain evidence="8">cv. Chaw 1501</strain>
        <tissue evidence="7">Young leaves</tissue>
    </source>
</reference>
<dbReference type="SMART" id="SM00744">
    <property type="entry name" value="RINGv"/>
    <property type="match status" value="1"/>
</dbReference>
<dbReference type="InterPro" id="IPR013083">
    <property type="entry name" value="Znf_RING/FYVE/PHD"/>
</dbReference>
<accession>A0A3S3NJE5</accession>
<dbReference type="OrthoDB" id="10316584at2759"/>
<evidence type="ECO:0000313" key="8">
    <source>
        <dbReference type="Proteomes" id="UP000283530"/>
    </source>
</evidence>
<dbReference type="Gene3D" id="3.30.40.10">
    <property type="entry name" value="Zinc/RING finger domain, C3HC4 (zinc finger)"/>
    <property type="match status" value="1"/>
</dbReference>
<feature type="compositionally biased region" description="Polar residues" evidence="4">
    <location>
        <begin position="85"/>
        <end position="96"/>
    </location>
</feature>
<keyword evidence="8" id="KW-1185">Reference proteome</keyword>
<feature type="domain" description="RING-CH-type" evidence="6">
    <location>
        <begin position="214"/>
        <end position="279"/>
    </location>
</feature>
<keyword evidence="1" id="KW-0479">Metal-binding</keyword>
<dbReference type="InterPro" id="IPR011016">
    <property type="entry name" value="Znf_RING-CH"/>
</dbReference>
<evidence type="ECO:0000256" key="5">
    <source>
        <dbReference type="SAM" id="Phobius"/>
    </source>
</evidence>
<keyword evidence="5" id="KW-1133">Transmembrane helix</keyword>
<evidence type="ECO:0000256" key="4">
    <source>
        <dbReference type="SAM" id="MobiDB-lite"/>
    </source>
</evidence>
<name>A0A3S3NJE5_9MAGN</name>
<dbReference type="GO" id="GO:0008270">
    <property type="term" value="F:zinc ion binding"/>
    <property type="evidence" value="ECO:0007669"/>
    <property type="project" value="UniProtKB-KW"/>
</dbReference>
<dbReference type="PANTHER" id="PTHR46214">
    <property type="entry name" value="ZINC FINGER, RING-CH-TYPE"/>
    <property type="match status" value="1"/>
</dbReference>
<feature type="region of interest" description="Disordered" evidence="4">
    <location>
        <begin position="31"/>
        <end position="54"/>
    </location>
</feature>
<gene>
    <name evidence="7" type="ORF">CKAN_02569900</name>
</gene>
<dbReference type="Pfam" id="PF12906">
    <property type="entry name" value="RINGv"/>
    <property type="match status" value="1"/>
</dbReference>
<keyword evidence="3" id="KW-0862">Zinc</keyword>
<evidence type="ECO:0000256" key="1">
    <source>
        <dbReference type="ARBA" id="ARBA00022723"/>
    </source>
</evidence>
<evidence type="ECO:0000259" key="6">
    <source>
        <dbReference type="PROSITE" id="PS51292"/>
    </source>
</evidence>
<dbReference type="SUPFAM" id="SSF57850">
    <property type="entry name" value="RING/U-box"/>
    <property type="match status" value="1"/>
</dbReference>
<dbReference type="PROSITE" id="PS51292">
    <property type="entry name" value="ZF_RING_CH"/>
    <property type="match status" value="1"/>
</dbReference>
<dbReference type="STRING" id="337451.A0A3S3NJE5"/>
<keyword evidence="5" id="KW-0472">Membrane</keyword>
<keyword evidence="5" id="KW-0812">Transmembrane</keyword>
<keyword evidence="2" id="KW-0863">Zinc-finger</keyword>
<comment type="caution">
    <text evidence="7">The sequence shown here is derived from an EMBL/GenBank/DDBJ whole genome shotgun (WGS) entry which is preliminary data.</text>
</comment>
<dbReference type="AlphaFoldDB" id="A0A3S3NJE5"/>
<feature type="compositionally biased region" description="Polar residues" evidence="4">
    <location>
        <begin position="120"/>
        <end position="151"/>
    </location>
</feature>
<feature type="compositionally biased region" description="Polar residues" evidence="4">
    <location>
        <begin position="36"/>
        <end position="50"/>
    </location>
</feature>
<dbReference type="EMBL" id="QPKB01000012">
    <property type="protein sequence ID" value="RWR96317.1"/>
    <property type="molecule type" value="Genomic_DNA"/>
</dbReference>
<evidence type="ECO:0000256" key="2">
    <source>
        <dbReference type="ARBA" id="ARBA00022771"/>
    </source>
</evidence>
<organism evidence="7 8">
    <name type="scientific">Cinnamomum micranthum f. kanehirae</name>
    <dbReference type="NCBI Taxonomy" id="337451"/>
    <lineage>
        <taxon>Eukaryota</taxon>
        <taxon>Viridiplantae</taxon>
        <taxon>Streptophyta</taxon>
        <taxon>Embryophyta</taxon>
        <taxon>Tracheophyta</taxon>
        <taxon>Spermatophyta</taxon>
        <taxon>Magnoliopsida</taxon>
        <taxon>Magnoliidae</taxon>
        <taxon>Laurales</taxon>
        <taxon>Lauraceae</taxon>
        <taxon>Cinnamomum</taxon>
    </lineage>
</organism>
<feature type="region of interest" description="Disordered" evidence="4">
    <location>
        <begin position="84"/>
        <end position="174"/>
    </location>
</feature>
<evidence type="ECO:0000313" key="7">
    <source>
        <dbReference type="EMBL" id="RWR96317.1"/>
    </source>
</evidence>
<protein>
    <submittedName>
        <fullName evidence="7">Putative RING/FYVE/PHD zinc finger superfamily protein</fullName>
    </submittedName>
</protein>
<feature type="transmembrane region" description="Helical" evidence="5">
    <location>
        <begin position="327"/>
        <end position="348"/>
    </location>
</feature>
<proteinExistence type="predicted"/>
<evidence type="ECO:0000256" key="3">
    <source>
        <dbReference type="ARBA" id="ARBA00022833"/>
    </source>
</evidence>
<dbReference type="Proteomes" id="UP000283530">
    <property type="component" value="Unassembled WGS sequence"/>
</dbReference>
<dbReference type="PANTHER" id="PTHR46214:SF8">
    <property type="entry name" value="RING_FYVE_PHD ZINC FINGER SUPERFAMILY PROTEIN"/>
    <property type="match status" value="1"/>
</dbReference>